<evidence type="ECO:0000256" key="2">
    <source>
        <dbReference type="SAM" id="MobiDB-lite"/>
    </source>
</evidence>
<dbReference type="GO" id="GO:0006915">
    <property type="term" value="P:apoptotic process"/>
    <property type="evidence" value="ECO:0007669"/>
    <property type="project" value="UniProtKB-KW"/>
</dbReference>
<organism evidence="3 4">
    <name type="scientific">Cottoperca gobio</name>
    <name type="common">Frogmouth</name>
    <name type="synonym">Aphritis gobio</name>
    <dbReference type="NCBI Taxonomy" id="56716"/>
    <lineage>
        <taxon>Eukaryota</taxon>
        <taxon>Metazoa</taxon>
        <taxon>Chordata</taxon>
        <taxon>Craniata</taxon>
        <taxon>Vertebrata</taxon>
        <taxon>Euteleostomi</taxon>
        <taxon>Actinopterygii</taxon>
        <taxon>Neopterygii</taxon>
        <taxon>Teleostei</taxon>
        <taxon>Neoteleostei</taxon>
        <taxon>Acanthomorphata</taxon>
        <taxon>Eupercaria</taxon>
        <taxon>Perciformes</taxon>
        <taxon>Notothenioidei</taxon>
        <taxon>Bovichtidae</taxon>
        <taxon>Cottoperca</taxon>
    </lineage>
</organism>
<dbReference type="InParanoid" id="A0A6J2PRB3"/>
<evidence type="ECO:0000313" key="3">
    <source>
        <dbReference type="Proteomes" id="UP000504630"/>
    </source>
</evidence>
<dbReference type="GO" id="GO:2001236">
    <property type="term" value="P:regulation of extrinsic apoptotic signaling pathway"/>
    <property type="evidence" value="ECO:0007669"/>
    <property type="project" value="TreeGrafter"/>
</dbReference>
<dbReference type="KEGG" id="cgob:115008410"/>
<dbReference type="PANTHER" id="PTHR14965:SF9">
    <property type="entry name" value="APOPTOSIS FACILITATOR BCL-2-LIKE PROTEIN 14"/>
    <property type="match status" value="1"/>
</dbReference>
<evidence type="ECO:0000313" key="4">
    <source>
        <dbReference type="RefSeq" id="XP_029287874.1"/>
    </source>
</evidence>
<proteinExistence type="predicted"/>
<keyword evidence="1" id="KW-0053">Apoptosis</keyword>
<name>A0A6J2PRB3_COTGO</name>
<feature type="region of interest" description="Disordered" evidence="2">
    <location>
        <begin position="173"/>
        <end position="216"/>
    </location>
</feature>
<dbReference type="RefSeq" id="XP_029287874.1">
    <property type="nucleotide sequence ID" value="XM_029432014.1"/>
</dbReference>
<feature type="compositionally biased region" description="Acidic residues" evidence="2">
    <location>
        <begin position="177"/>
        <end position="193"/>
    </location>
</feature>
<keyword evidence="3" id="KW-1185">Reference proteome</keyword>
<evidence type="ECO:0000256" key="1">
    <source>
        <dbReference type="ARBA" id="ARBA00022703"/>
    </source>
</evidence>
<dbReference type="OrthoDB" id="9836802at2759"/>
<reference evidence="4" key="1">
    <citation type="submission" date="2025-08" db="UniProtKB">
        <authorList>
            <consortium name="RefSeq"/>
        </authorList>
    </citation>
    <scope>IDENTIFICATION</scope>
</reference>
<feature type="compositionally biased region" description="Basic residues" evidence="2">
    <location>
        <begin position="207"/>
        <end position="216"/>
    </location>
</feature>
<dbReference type="PANTHER" id="PTHR14965">
    <property type="entry name" value="SI:CH73-248E21.1"/>
    <property type="match status" value="1"/>
</dbReference>
<sequence length="402" mass="46033">MGGECEQVEALRERELQTHPGSDLYLHGPAERHTLLLMLKETSLPTMETQAEKQRPNNGQLIFVPHKDTIRLLEVYVTRSLSLNDGTLGPRRARSKNKWVTMPRKLRRHSSDPSFYLNDGINNDEKIGTFYPGEPSPEEPEKRPEESEKPTKKSKKNKKPSFWKSFLGFFSRKSSEEKDEEQESPPEMPEDSDAVITGLPPTPVNSQKKRSMRRRSIKRRFSKRRLSLIKPNKLVKDLKYDDITRVDSVVSVEPTHHYFETVSEVLENIVHEVQEKEEVKPLSDEEVINRIIALTKVEGDAIDDKLKDNPTLSNFFQGMSYASFQKLADAYLETEASPIHSPPTVLATAPELVKLAFTLDFTARIVGLSRQNIGHITCLGNRYLNDRFEYQQACTDHLDSDD</sequence>
<feature type="region of interest" description="Disordered" evidence="2">
    <location>
        <begin position="105"/>
        <end position="159"/>
    </location>
</feature>
<feature type="compositionally biased region" description="Basic and acidic residues" evidence="2">
    <location>
        <begin position="139"/>
        <end position="151"/>
    </location>
</feature>
<accession>A0A6J2PRB3</accession>
<protein>
    <submittedName>
        <fullName evidence="4">Uncharacterized protein LOC115008410</fullName>
    </submittedName>
</protein>
<dbReference type="GeneID" id="115008410"/>
<dbReference type="AlphaFoldDB" id="A0A6J2PRB3"/>
<gene>
    <name evidence="4" type="primary">LOC115008410</name>
</gene>
<dbReference type="Proteomes" id="UP000504630">
    <property type="component" value="Chromosome 5"/>
</dbReference>